<reference evidence="2" key="1">
    <citation type="submission" date="2018-05" db="EMBL/GenBank/DDBJ databases">
        <authorList>
            <person name="Lanie J.A."/>
            <person name="Ng W.-L."/>
            <person name="Kazmierczak K.M."/>
            <person name="Andrzejewski T.M."/>
            <person name="Davidsen T.M."/>
            <person name="Wayne K.J."/>
            <person name="Tettelin H."/>
            <person name="Glass J.I."/>
            <person name="Rusch D."/>
            <person name="Podicherti R."/>
            <person name="Tsui H.-C.T."/>
            <person name="Winkler M.E."/>
        </authorList>
    </citation>
    <scope>NUCLEOTIDE SEQUENCE</scope>
</reference>
<dbReference type="InterPro" id="IPR015421">
    <property type="entry name" value="PyrdxlP-dep_Trfase_major"/>
</dbReference>
<feature type="domain" description="Aminotransferase class I/classII large" evidence="1">
    <location>
        <begin position="81"/>
        <end position="277"/>
    </location>
</feature>
<sequence length="316" mass="34944">MIEGIAMSIDRQKALVAAKEDGSSPSCVRSLPSSAFRRAMSSTTRQLLQEFFETPLAKSARYNLSASAGEPMTREQLLALEEGVAASMLETSLDYPRRHGSAALVDAIAGHYQGVNDDGVAVTSGLDDALGLLFLALVKPGERVVVLTPSYPPHLLLPHSRGAHVVPWEARPENDWVPDLDELRELVKPKTRLVLVTFPQNPTGFMPGQSYVDTLVEILRERETLLISDEIYSGLPHESSKGVNNLSDHYEHAVTMHGLSKTYGLPGLRVGWIVSRDLGVMWRIRKERELFNCYVAPPVDFLARLALRHEGTILNR</sequence>
<dbReference type="Gene3D" id="3.40.640.10">
    <property type="entry name" value="Type I PLP-dependent aspartate aminotransferase-like (Major domain)"/>
    <property type="match status" value="1"/>
</dbReference>
<evidence type="ECO:0000259" key="1">
    <source>
        <dbReference type="Pfam" id="PF00155"/>
    </source>
</evidence>
<dbReference type="PANTHER" id="PTHR43510:SF1">
    <property type="entry name" value="AMINOTRANSFERASE FUNCTION, HYPOTHETICAL (EUROFUNG)"/>
    <property type="match status" value="1"/>
</dbReference>
<dbReference type="InterPro" id="IPR004839">
    <property type="entry name" value="Aminotransferase_I/II_large"/>
</dbReference>
<accession>A0A382IJP9</accession>
<dbReference type="PANTHER" id="PTHR43510">
    <property type="entry name" value="AMINOTRANSFERASE FUNCTION, HYPOTHETICAL (EUROFUNG)"/>
    <property type="match status" value="1"/>
</dbReference>
<dbReference type="Pfam" id="PF00155">
    <property type="entry name" value="Aminotran_1_2"/>
    <property type="match status" value="1"/>
</dbReference>
<dbReference type="InterPro" id="IPR015424">
    <property type="entry name" value="PyrdxlP-dep_Trfase"/>
</dbReference>
<evidence type="ECO:0000313" key="2">
    <source>
        <dbReference type="EMBL" id="SVB99910.1"/>
    </source>
</evidence>
<dbReference type="AlphaFoldDB" id="A0A382IJP9"/>
<gene>
    <name evidence="2" type="ORF">METZ01_LOCUS252764</name>
</gene>
<organism evidence="2">
    <name type="scientific">marine metagenome</name>
    <dbReference type="NCBI Taxonomy" id="408172"/>
    <lineage>
        <taxon>unclassified sequences</taxon>
        <taxon>metagenomes</taxon>
        <taxon>ecological metagenomes</taxon>
    </lineage>
</organism>
<protein>
    <recommendedName>
        <fullName evidence="1">Aminotransferase class I/classII large domain-containing protein</fullName>
    </recommendedName>
</protein>
<dbReference type="GO" id="GO:0030170">
    <property type="term" value="F:pyridoxal phosphate binding"/>
    <property type="evidence" value="ECO:0007669"/>
    <property type="project" value="InterPro"/>
</dbReference>
<dbReference type="SUPFAM" id="SSF53383">
    <property type="entry name" value="PLP-dependent transferases"/>
    <property type="match status" value="1"/>
</dbReference>
<dbReference type="GO" id="GO:0003824">
    <property type="term" value="F:catalytic activity"/>
    <property type="evidence" value="ECO:0007669"/>
    <property type="project" value="InterPro"/>
</dbReference>
<feature type="non-terminal residue" evidence="2">
    <location>
        <position position="316"/>
    </location>
</feature>
<dbReference type="PROSITE" id="PS00105">
    <property type="entry name" value="AA_TRANSFER_CLASS_1"/>
    <property type="match status" value="1"/>
</dbReference>
<name>A0A382IJP9_9ZZZZ</name>
<dbReference type="EMBL" id="UINC01067844">
    <property type="protein sequence ID" value="SVB99910.1"/>
    <property type="molecule type" value="Genomic_DNA"/>
</dbReference>
<dbReference type="InterPro" id="IPR004838">
    <property type="entry name" value="NHTrfase_class1_PyrdxlP-BS"/>
</dbReference>
<proteinExistence type="predicted"/>
<dbReference type="CDD" id="cd00609">
    <property type="entry name" value="AAT_like"/>
    <property type="match status" value="1"/>
</dbReference>